<dbReference type="InterPro" id="IPR015305">
    <property type="entry name" value="DUF1961"/>
</dbReference>
<name>A0A238Y401_9FLAO</name>
<evidence type="ECO:0000256" key="1">
    <source>
        <dbReference type="SAM" id="SignalP"/>
    </source>
</evidence>
<dbReference type="EMBL" id="FZNT01000008">
    <property type="protein sequence ID" value="SNR66006.1"/>
    <property type="molecule type" value="Genomic_DNA"/>
</dbReference>
<accession>A0A238Y401</accession>
<organism evidence="2 3">
    <name type="scientific">Lutibacter agarilyticus</name>
    <dbReference type="NCBI Taxonomy" id="1109740"/>
    <lineage>
        <taxon>Bacteria</taxon>
        <taxon>Pseudomonadati</taxon>
        <taxon>Bacteroidota</taxon>
        <taxon>Flavobacteriia</taxon>
        <taxon>Flavobacteriales</taxon>
        <taxon>Flavobacteriaceae</taxon>
        <taxon>Lutibacter</taxon>
    </lineage>
</organism>
<evidence type="ECO:0008006" key="4">
    <source>
        <dbReference type="Google" id="ProtNLM"/>
    </source>
</evidence>
<dbReference type="OrthoDB" id="9787610at2"/>
<evidence type="ECO:0000313" key="2">
    <source>
        <dbReference type="EMBL" id="SNR66006.1"/>
    </source>
</evidence>
<dbReference type="SUPFAM" id="SSF49899">
    <property type="entry name" value="Concanavalin A-like lectins/glucanases"/>
    <property type="match status" value="1"/>
</dbReference>
<dbReference type="Pfam" id="PF09224">
    <property type="entry name" value="DUF1961"/>
    <property type="match status" value="1"/>
</dbReference>
<proteinExistence type="predicted"/>
<dbReference type="Gene3D" id="2.60.120.200">
    <property type="match status" value="1"/>
</dbReference>
<dbReference type="AlphaFoldDB" id="A0A238Y401"/>
<feature type="signal peptide" evidence="1">
    <location>
        <begin position="1"/>
        <end position="18"/>
    </location>
</feature>
<keyword evidence="3" id="KW-1185">Reference proteome</keyword>
<protein>
    <recommendedName>
        <fullName evidence="4">DUF1961 domain-containing protein</fullName>
    </recommendedName>
</protein>
<sequence length="259" mass="30436">MKYIISLLLFINSAYFFAQDEEKDFNILDNNEHWNLVFKDNCKNDWTNKWTLDGLIAKVENSNKGMHFKAGPKPNDDAHHAVLWTKESFAGDVKIEFDYTRTDTENRYVNILYIQATGDQDTEVYDKDILKWSDLRTVPAMRNYFNNMNLLHISFAAFKNDGGGAYYVRARKYPKNTSFEDMRIQPSYDMDGYMKSNQKYHITAIKRDKALFFKVESVDGVKLFFWDLSKIPPIKEGRIGIRHMATRSAIYKNFKVYTN</sequence>
<dbReference type="InterPro" id="IPR013320">
    <property type="entry name" value="ConA-like_dom_sf"/>
</dbReference>
<reference evidence="2 3" key="1">
    <citation type="submission" date="2017-06" db="EMBL/GenBank/DDBJ databases">
        <authorList>
            <person name="Kim H.J."/>
            <person name="Triplett B.A."/>
        </authorList>
    </citation>
    <scope>NUCLEOTIDE SEQUENCE [LARGE SCALE GENOMIC DNA]</scope>
    <source>
        <strain evidence="2 3">DSM 29150</strain>
    </source>
</reference>
<dbReference type="GO" id="GO:0004553">
    <property type="term" value="F:hydrolase activity, hydrolyzing O-glycosyl compounds"/>
    <property type="evidence" value="ECO:0007669"/>
    <property type="project" value="UniProtKB-ARBA"/>
</dbReference>
<feature type="chain" id="PRO_5012218395" description="DUF1961 domain-containing protein" evidence="1">
    <location>
        <begin position="19"/>
        <end position="259"/>
    </location>
</feature>
<keyword evidence="1" id="KW-0732">Signal</keyword>
<dbReference type="Proteomes" id="UP000198384">
    <property type="component" value="Unassembled WGS sequence"/>
</dbReference>
<evidence type="ECO:0000313" key="3">
    <source>
        <dbReference type="Proteomes" id="UP000198384"/>
    </source>
</evidence>
<dbReference type="GO" id="GO:0005975">
    <property type="term" value="P:carbohydrate metabolic process"/>
    <property type="evidence" value="ECO:0007669"/>
    <property type="project" value="UniProtKB-ARBA"/>
</dbReference>
<gene>
    <name evidence="2" type="ORF">SAMN06265371_10825</name>
</gene>
<dbReference type="RefSeq" id="WP_089382240.1">
    <property type="nucleotide sequence ID" value="NZ_FZNT01000008.1"/>
</dbReference>